<protein>
    <submittedName>
        <fullName evidence="1">Uncharacterized protein</fullName>
    </submittedName>
</protein>
<evidence type="ECO:0000313" key="1">
    <source>
        <dbReference type="EMBL" id="EDM64390.1"/>
    </source>
</evidence>
<comment type="caution">
    <text evidence="1">The sequence shown here is derived from an EMBL/GenBank/DDBJ whole genome shotgun (WGS) entry which is preliminary data.</text>
</comment>
<dbReference type="GeneID" id="93137667"/>
<organism evidence="1 2">
    <name type="scientific">Dorea longicatena DSM 13814</name>
    <dbReference type="NCBI Taxonomy" id="411462"/>
    <lineage>
        <taxon>Bacteria</taxon>
        <taxon>Bacillati</taxon>
        <taxon>Bacillota</taxon>
        <taxon>Clostridia</taxon>
        <taxon>Lachnospirales</taxon>
        <taxon>Lachnospiraceae</taxon>
        <taxon>Dorea</taxon>
    </lineage>
</organism>
<dbReference type="eggNOG" id="ENOG503340T">
    <property type="taxonomic scope" value="Bacteria"/>
</dbReference>
<dbReference type="AlphaFoldDB" id="A6BD73"/>
<dbReference type="EMBL" id="AAXB02000001">
    <property type="protein sequence ID" value="EDM64390.1"/>
    <property type="molecule type" value="Genomic_DNA"/>
</dbReference>
<dbReference type="HOGENOM" id="CLU_857210_0_0_9"/>
<name>A6BD73_9FIRM</name>
<sequence>MEIDVESKKIVDIKKEVEEEALKFRKITTKEPCQKYFDPKEPADVNWNNKEVYIDALYQGYLDACRTIHWNSKANEDGKKLLKEKKEWDKKRDKKGSSLEEENPMREPLKTVAEELQEYFKENKEEENKETFNKKHTEWCESLIKDYSSYLDEKLTYGQAQKIINMAFKYLYCIFDAKEKLEEKKERFKYCHMPLDKFSLEWVKRYFKKGSVKSWSHMEKEDLENKEYGYNTYLKNIEEYCEQKYDGQISPLQLDFIVWPKMQKIMATEEFIKTFEEDDDKWVQKAIGCEKYDIGNMNEILEKRLIKIRPLICDSADSTIYKKK</sequence>
<dbReference type="Proteomes" id="UP000004016">
    <property type="component" value="Unassembled WGS sequence"/>
</dbReference>
<dbReference type="RefSeq" id="WP_006428335.1">
    <property type="nucleotide sequence ID" value="NZ_DS264415.1"/>
</dbReference>
<evidence type="ECO:0000313" key="2">
    <source>
        <dbReference type="Proteomes" id="UP000004016"/>
    </source>
</evidence>
<proteinExistence type="predicted"/>
<gene>
    <name evidence="1" type="ORF">DORLON_00236</name>
</gene>
<accession>A6BD73</accession>
<reference evidence="1 2" key="2">
    <citation type="submission" date="2007-04" db="EMBL/GenBank/DDBJ databases">
        <title>Draft genome sequence of Dorea longicatena (DSM 13814).</title>
        <authorList>
            <person name="Sudarsanam P."/>
            <person name="Ley R."/>
            <person name="Guruge J."/>
            <person name="Turnbaugh P.J."/>
            <person name="Mahowald M."/>
            <person name="Liep D."/>
            <person name="Gordon J."/>
        </authorList>
    </citation>
    <scope>NUCLEOTIDE SEQUENCE [LARGE SCALE GENOMIC DNA]</scope>
    <source>
        <strain evidence="1 2">DSM 13814</strain>
    </source>
</reference>
<reference evidence="1 2" key="1">
    <citation type="submission" date="2007-03" db="EMBL/GenBank/DDBJ databases">
        <authorList>
            <person name="Fulton L."/>
            <person name="Clifton S."/>
            <person name="Fulton B."/>
            <person name="Xu J."/>
            <person name="Minx P."/>
            <person name="Pepin K.H."/>
            <person name="Johnson M."/>
            <person name="Thiruvilangam P."/>
            <person name="Bhonagiri V."/>
            <person name="Nash W.E."/>
            <person name="Mardis E.R."/>
            <person name="Wilson R.K."/>
        </authorList>
    </citation>
    <scope>NUCLEOTIDE SEQUENCE [LARGE SCALE GENOMIC DNA]</scope>
    <source>
        <strain evidence="1 2">DSM 13814</strain>
    </source>
</reference>